<dbReference type="GO" id="GO:0042537">
    <property type="term" value="P:benzene-containing compound metabolic process"/>
    <property type="evidence" value="ECO:0007669"/>
    <property type="project" value="Ensembl"/>
</dbReference>
<dbReference type="InterPro" id="IPR036396">
    <property type="entry name" value="Cyt_P450_sf"/>
</dbReference>
<dbReference type="Proteomes" id="UP000694564">
    <property type="component" value="Chromosome 14"/>
</dbReference>
<dbReference type="GO" id="GO:0004508">
    <property type="term" value="F:steroid 17-alpha-monooxygenase activity"/>
    <property type="evidence" value="ECO:0007669"/>
    <property type="project" value="TreeGrafter"/>
</dbReference>
<dbReference type="GO" id="GO:0019369">
    <property type="term" value="P:arachidonate metabolic process"/>
    <property type="evidence" value="ECO:0007669"/>
    <property type="project" value="Ensembl"/>
</dbReference>
<name>A0A8D2DB90_SCIVU</name>
<keyword evidence="6 15" id="KW-0479">Metal-binding</keyword>
<dbReference type="PRINTS" id="PR00385">
    <property type="entry name" value="P450"/>
</dbReference>
<dbReference type="InterPro" id="IPR017972">
    <property type="entry name" value="Cyt_P450_CS"/>
</dbReference>
<evidence type="ECO:0000256" key="12">
    <source>
        <dbReference type="ARBA" id="ARBA00023098"/>
    </source>
</evidence>
<evidence type="ECO:0000256" key="4">
    <source>
        <dbReference type="ARBA" id="ARBA00010617"/>
    </source>
</evidence>
<reference evidence="17" key="1">
    <citation type="submission" date="2025-08" db="UniProtKB">
        <authorList>
            <consortium name="Ensembl"/>
        </authorList>
    </citation>
    <scope>IDENTIFICATION</scope>
</reference>
<dbReference type="GO" id="GO:0006809">
    <property type="term" value="P:nitric oxide biosynthetic process"/>
    <property type="evidence" value="ECO:0007669"/>
    <property type="project" value="Ensembl"/>
</dbReference>
<dbReference type="GO" id="GO:0033629">
    <property type="term" value="P:negative regulation of cell adhesion mediated by integrin"/>
    <property type="evidence" value="ECO:0007669"/>
    <property type="project" value="Ensembl"/>
</dbReference>
<dbReference type="GO" id="GO:0061304">
    <property type="term" value="P:retinal blood vessel morphogenesis"/>
    <property type="evidence" value="ECO:0007669"/>
    <property type="project" value="Ensembl"/>
</dbReference>
<dbReference type="GO" id="GO:0042448">
    <property type="term" value="P:progesterone metabolic process"/>
    <property type="evidence" value="ECO:0007669"/>
    <property type="project" value="TreeGrafter"/>
</dbReference>
<dbReference type="GO" id="GO:0005506">
    <property type="term" value="F:iron ion binding"/>
    <property type="evidence" value="ECO:0007669"/>
    <property type="project" value="InterPro"/>
</dbReference>
<dbReference type="PROSITE" id="PS00086">
    <property type="entry name" value="CYTOCHROME_P450"/>
    <property type="match status" value="1"/>
</dbReference>
<evidence type="ECO:0000256" key="7">
    <source>
        <dbReference type="ARBA" id="ARBA00022824"/>
    </source>
</evidence>
<evidence type="ECO:0000256" key="15">
    <source>
        <dbReference type="PIRSR" id="PIRSR602401-1"/>
    </source>
</evidence>
<dbReference type="GO" id="GO:0071603">
    <property type="term" value="P:endothelial cell-cell adhesion"/>
    <property type="evidence" value="ECO:0007669"/>
    <property type="project" value="Ensembl"/>
</dbReference>
<feature type="binding site" description="axial binding residue" evidence="15">
    <location>
        <position position="505"/>
    </location>
    <ligand>
        <name>heme</name>
        <dbReference type="ChEBI" id="CHEBI:30413"/>
    </ligand>
    <ligandPart>
        <name>Fe</name>
        <dbReference type="ChEBI" id="CHEBI:18248"/>
    </ligandPart>
</feature>
<keyword evidence="13" id="KW-0472">Membrane</keyword>
<dbReference type="GO" id="GO:0046427">
    <property type="term" value="P:positive regulation of receptor signaling pathway via JAK-STAT"/>
    <property type="evidence" value="ECO:0007669"/>
    <property type="project" value="Ensembl"/>
</dbReference>
<accession>A0A8D2DB90</accession>
<evidence type="ECO:0000256" key="6">
    <source>
        <dbReference type="ARBA" id="ARBA00022723"/>
    </source>
</evidence>
<dbReference type="GO" id="GO:0002930">
    <property type="term" value="P:trabecular meshwork development"/>
    <property type="evidence" value="ECO:0007669"/>
    <property type="project" value="Ensembl"/>
</dbReference>
<keyword evidence="10 15" id="KW-0408">Iron</keyword>
<dbReference type="GO" id="GO:0030336">
    <property type="term" value="P:negative regulation of cell migration"/>
    <property type="evidence" value="ECO:0007669"/>
    <property type="project" value="Ensembl"/>
</dbReference>
<dbReference type="GO" id="GO:0009636">
    <property type="term" value="P:response to toxic substance"/>
    <property type="evidence" value="ECO:0007669"/>
    <property type="project" value="Ensembl"/>
</dbReference>
<dbReference type="GO" id="GO:0046466">
    <property type="term" value="P:membrane lipid catabolic process"/>
    <property type="evidence" value="ECO:0007669"/>
    <property type="project" value="Ensembl"/>
</dbReference>
<evidence type="ECO:0000256" key="3">
    <source>
        <dbReference type="ARBA" id="ARBA00004586"/>
    </source>
</evidence>
<dbReference type="Ensembl" id="ENSSVLT00005024129.1">
    <property type="protein sequence ID" value="ENSSVLP00005021663.1"/>
    <property type="gene ID" value="ENSSVLG00005017303.1"/>
</dbReference>
<evidence type="ECO:0000256" key="14">
    <source>
        <dbReference type="ARBA" id="ARBA00023239"/>
    </source>
</evidence>
<evidence type="ECO:0000256" key="13">
    <source>
        <dbReference type="ARBA" id="ARBA00023136"/>
    </source>
</evidence>
<dbReference type="GO" id="GO:0042572">
    <property type="term" value="P:retinol metabolic process"/>
    <property type="evidence" value="ECO:0007669"/>
    <property type="project" value="Ensembl"/>
</dbReference>
<dbReference type="GO" id="GO:0020037">
    <property type="term" value="F:heme binding"/>
    <property type="evidence" value="ECO:0007669"/>
    <property type="project" value="Ensembl"/>
</dbReference>
<evidence type="ECO:0000256" key="16">
    <source>
        <dbReference type="RuleBase" id="RU000461"/>
    </source>
</evidence>
<dbReference type="PANTHER" id="PTHR24289">
    <property type="entry name" value="STEROID 17-ALPHA-HYDROXYLASE/17,20 LYASE"/>
    <property type="match status" value="1"/>
</dbReference>
<dbReference type="GO" id="GO:0043065">
    <property type="term" value="P:positive regulation of apoptotic process"/>
    <property type="evidence" value="ECO:0007669"/>
    <property type="project" value="Ensembl"/>
</dbReference>
<protein>
    <submittedName>
        <fullName evidence="17">Cytochrome P450 family 1 subfamily B member 1</fullName>
    </submittedName>
</protein>
<dbReference type="InterPro" id="IPR002401">
    <property type="entry name" value="Cyt_P450_E_grp-I"/>
</dbReference>
<keyword evidence="8" id="KW-0492">Microsome</keyword>
<dbReference type="AlphaFoldDB" id="A0A8D2DB90"/>
<dbReference type="GO" id="GO:0101020">
    <property type="term" value="F:estrogen 16-alpha-hydroxylase activity"/>
    <property type="evidence" value="ECO:0007669"/>
    <property type="project" value="Ensembl"/>
</dbReference>
<evidence type="ECO:0000256" key="5">
    <source>
        <dbReference type="ARBA" id="ARBA00022617"/>
    </source>
</evidence>
<dbReference type="Gene3D" id="1.10.630.10">
    <property type="entry name" value="Cytochrome P450"/>
    <property type="match status" value="1"/>
</dbReference>
<evidence type="ECO:0000256" key="10">
    <source>
        <dbReference type="ARBA" id="ARBA00023004"/>
    </source>
</evidence>
<dbReference type="GO" id="GO:0070301">
    <property type="term" value="P:cellular response to hydrogen peroxide"/>
    <property type="evidence" value="ECO:0007669"/>
    <property type="project" value="Ensembl"/>
</dbReference>
<dbReference type="GO" id="GO:0008210">
    <property type="term" value="P:estrogen metabolic process"/>
    <property type="evidence" value="ECO:0007669"/>
    <property type="project" value="Ensembl"/>
</dbReference>
<dbReference type="GO" id="GO:0042446">
    <property type="term" value="P:hormone biosynthetic process"/>
    <property type="evidence" value="ECO:0007669"/>
    <property type="project" value="TreeGrafter"/>
</dbReference>
<evidence type="ECO:0000313" key="17">
    <source>
        <dbReference type="Ensembl" id="ENSSVLP00005021663.1"/>
    </source>
</evidence>
<dbReference type="GO" id="GO:0001525">
    <property type="term" value="P:angiogenesis"/>
    <property type="evidence" value="ECO:0007669"/>
    <property type="project" value="Ensembl"/>
</dbReference>
<evidence type="ECO:0000256" key="11">
    <source>
        <dbReference type="ARBA" id="ARBA00023033"/>
    </source>
</evidence>
<comment type="similarity">
    <text evidence="4 16">Belongs to the cytochrome P450 family.</text>
</comment>
<dbReference type="FunFam" id="1.10.630.10:FF:000002">
    <property type="entry name" value="Cytochrome P450 1A1"/>
    <property type="match status" value="1"/>
</dbReference>
<keyword evidence="12" id="KW-0443">Lipid metabolism</keyword>
<dbReference type="OrthoDB" id="1055148at2759"/>
<dbReference type="InterPro" id="IPR001128">
    <property type="entry name" value="Cyt_P450"/>
</dbReference>
<dbReference type="GO" id="GO:0042574">
    <property type="term" value="P:retinal metabolic process"/>
    <property type="evidence" value="ECO:0007669"/>
    <property type="project" value="Ensembl"/>
</dbReference>
<dbReference type="GO" id="GO:0016829">
    <property type="term" value="F:lyase activity"/>
    <property type="evidence" value="ECO:0007669"/>
    <property type="project" value="UniProtKB-KW"/>
</dbReference>
<dbReference type="CDD" id="cd20675">
    <property type="entry name" value="CYP1B1-like"/>
    <property type="match status" value="1"/>
</dbReference>
<keyword evidence="14" id="KW-0456">Lyase</keyword>
<evidence type="ECO:0000256" key="2">
    <source>
        <dbReference type="ARBA" id="ARBA00004524"/>
    </source>
</evidence>
<dbReference type="Pfam" id="PF00067">
    <property type="entry name" value="p450"/>
    <property type="match status" value="1"/>
</dbReference>
<keyword evidence="11 16" id="KW-0503">Monooxygenase</keyword>
<evidence type="ECO:0000256" key="1">
    <source>
        <dbReference type="ARBA" id="ARBA00001971"/>
    </source>
</evidence>
<keyword evidence="7" id="KW-0256">Endoplasmic reticulum</keyword>
<organism evidence="17 18">
    <name type="scientific">Sciurus vulgaris</name>
    <name type="common">Eurasian red squirrel</name>
    <dbReference type="NCBI Taxonomy" id="55149"/>
    <lineage>
        <taxon>Eukaryota</taxon>
        <taxon>Metazoa</taxon>
        <taxon>Chordata</taxon>
        <taxon>Craniata</taxon>
        <taxon>Vertebrata</taxon>
        <taxon>Euteleostomi</taxon>
        <taxon>Mammalia</taxon>
        <taxon>Eutheria</taxon>
        <taxon>Euarchontoglires</taxon>
        <taxon>Glires</taxon>
        <taxon>Rodentia</taxon>
        <taxon>Sciuromorpha</taxon>
        <taxon>Sciuridae</taxon>
        <taxon>Sciurinae</taxon>
        <taxon>Sciurini</taxon>
        <taxon>Sciurus</taxon>
    </lineage>
</organism>
<reference evidence="17" key="2">
    <citation type="submission" date="2025-09" db="UniProtKB">
        <authorList>
            <consortium name="Ensembl"/>
        </authorList>
    </citation>
    <scope>IDENTIFICATION</scope>
</reference>
<comment type="cofactor">
    <cofactor evidence="1 15">
        <name>heme</name>
        <dbReference type="ChEBI" id="CHEBI:30413"/>
    </cofactor>
</comment>
<dbReference type="GO" id="GO:0008285">
    <property type="term" value="P:negative regulation of cell population proliferation"/>
    <property type="evidence" value="ECO:0007669"/>
    <property type="project" value="Ensembl"/>
</dbReference>
<keyword evidence="18" id="KW-1185">Reference proteome</keyword>
<dbReference type="GeneTree" id="ENSGT00950000183037"/>
<keyword evidence="5 15" id="KW-0349">Heme</keyword>
<sequence>MPPLHPRVGQLGKERGSPLLSLHTWVSLLCFSVLSMATGLSPDDPRQLSALSVQQSTLLLLLSVLAAVHVGQWLLRQRRRQPWSSPPGPFPWPLIGNAAAVGRASHLSFARLAQRYGNVFQIRLGSCPVVVLNGESAIHQALVQQGATFADRPSFASFRVVSGGGSLAFGRYSEQWKAQRRAAYSIMRAFSTRQPRSRLILEGHVLGEARELVALLVRGSAGGTFLDPTQPIIVAVANVMSAVCFGCRYSHDDAEFLELLSHNEEFGRTVGAGSLVDVMPWLQLFPNPLRTTFREFEQLNRNFSNFVLDKFRRHRERLRPGSTPRDMMDAFILSAEKKAPEDSGDRLARLDLEKLPATVTDIFGASQDTLSTALLWLLILFTRYPDVQARVQAELDQVVGRNRLPCMGDQPNLPYVMAFLYETMRFSSFLPVTIPHATTANTFVLGYYIPKNTVIFVNQWSVNHDPAKWPNPEDFDPARFLDKDGFINKELASSVMIFSVGKRRCIGEELSKMLLFLFISILAHQCDFKADQTEPSKMSFSYGLTIKPKSFKIHVALRESMELLDSTVQKLQAEEAAQ</sequence>
<dbReference type="GO" id="GO:0009404">
    <property type="term" value="P:toxin metabolic process"/>
    <property type="evidence" value="ECO:0007669"/>
    <property type="project" value="Ensembl"/>
</dbReference>
<evidence type="ECO:0000256" key="8">
    <source>
        <dbReference type="ARBA" id="ARBA00022848"/>
    </source>
</evidence>
<dbReference type="PRINTS" id="PR00463">
    <property type="entry name" value="EP450I"/>
</dbReference>
<gene>
    <name evidence="17" type="primary">CYP1B1</name>
</gene>
<dbReference type="GO" id="GO:0045766">
    <property type="term" value="P:positive regulation of angiogenesis"/>
    <property type="evidence" value="ECO:0007669"/>
    <property type="project" value="Ensembl"/>
</dbReference>
<evidence type="ECO:0000256" key="9">
    <source>
        <dbReference type="ARBA" id="ARBA00023002"/>
    </source>
</evidence>
<comment type="subcellular location">
    <subcellularLocation>
        <location evidence="3">Endoplasmic reticulum membrane</location>
    </subcellularLocation>
    <subcellularLocation>
        <location evidence="2">Microsome membrane</location>
    </subcellularLocation>
</comment>
<proteinExistence type="inferred from homology"/>
<dbReference type="PANTHER" id="PTHR24289:SF16">
    <property type="entry name" value="CYTOCHROME P450 1B1"/>
    <property type="match status" value="1"/>
</dbReference>
<dbReference type="GO" id="GO:0005789">
    <property type="term" value="C:endoplasmic reticulum membrane"/>
    <property type="evidence" value="ECO:0007669"/>
    <property type="project" value="UniProtKB-SubCell"/>
</dbReference>
<dbReference type="GO" id="GO:0005739">
    <property type="term" value="C:mitochondrion"/>
    <property type="evidence" value="ECO:0007669"/>
    <property type="project" value="Ensembl"/>
</dbReference>
<dbReference type="GO" id="GO:0030199">
    <property type="term" value="P:collagen fibril organization"/>
    <property type="evidence" value="ECO:0007669"/>
    <property type="project" value="Ensembl"/>
</dbReference>
<evidence type="ECO:0000313" key="18">
    <source>
        <dbReference type="Proteomes" id="UP000694564"/>
    </source>
</evidence>
<dbReference type="SUPFAM" id="SSF48264">
    <property type="entry name" value="Cytochrome P450"/>
    <property type="match status" value="1"/>
</dbReference>
<dbReference type="GO" id="GO:0008631">
    <property type="term" value="P:intrinsic apoptotic signaling pathway in response to oxidative stress"/>
    <property type="evidence" value="ECO:0007669"/>
    <property type="project" value="Ensembl"/>
</dbReference>
<keyword evidence="9 16" id="KW-0560">Oxidoreductase</keyword>
<dbReference type="GO" id="GO:2000377">
    <property type="term" value="P:regulation of reactive oxygen species metabolic process"/>
    <property type="evidence" value="ECO:0007669"/>
    <property type="project" value="Ensembl"/>
</dbReference>
<dbReference type="GO" id="GO:0010575">
    <property type="term" value="P:positive regulation of vascular endothelial growth factor production"/>
    <property type="evidence" value="ECO:0007669"/>
    <property type="project" value="Ensembl"/>
</dbReference>
<dbReference type="GO" id="GO:0006805">
    <property type="term" value="P:xenobiotic metabolic process"/>
    <property type="evidence" value="ECO:0007669"/>
    <property type="project" value="Ensembl"/>
</dbReference>
<dbReference type="GO" id="GO:0043534">
    <property type="term" value="P:blood vessel endothelial cell migration"/>
    <property type="evidence" value="ECO:0007669"/>
    <property type="project" value="Ensembl"/>
</dbReference>